<protein>
    <submittedName>
        <fullName evidence="2">Cytochrome p450</fullName>
    </submittedName>
</protein>
<feature type="chain" id="PRO_5029898568" evidence="1">
    <location>
        <begin position="19"/>
        <end position="98"/>
    </location>
</feature>
<dbReference type="AlphaFoldDB" id="A0A7J6VKM1"/>
<organism evidence="2 3">
    <name type="scientific">Thalictrum thalictroides</name>
    <name type="common">Rue-anemone</name>
    <name type="synonym">Anemone thalictroides</name>
    <dbReference type="NCBI Taxonomy" id="46969"/>
    <lineage>
        <taxon>Eukaryota</taxon>
        <taxon>Viridiplantae</taxon>
        <taxon>Streptophyta</taxon>
        <taxon>Embryophyta</taxon>
        <taxon>Tracheophyta</taxon>
        <taxon>Spermatophyta</taxon>
        <taxon>Magnoliopsida</taxon>
        <taxon>Ranunculales</taxon>
        <taxon>Ranunculaceae</taxon>
        <taxon>Thalictroideae</taxon>
        <taxon>Thalictrum</taxon>
    </lineage>
</organism>
<dbReference type="PANTHER" id="PTHR47945:SF5">
    <property type="entry name" value="CYTOCHROME P450 84A1-RELATED"/>
    <property type="match status" value="1"/>
</dbReference>
<dbReference type="EMBL" id="JABWDY010030367">
    <property type="protein sequence ID" value="KAF5185676.1"/>
    <property type="molecule type" value="Genomic_DNA"/>
</dbReference>
<keyword evidence="1" id="KW-0732">Signal</keyword>
<evidence type="ECO:0000313" key="3">
    <source>
        <dbReference type="Proteomes" id="UP000554482"/>
    </source>
</evidence>
<reference evidence="2 3" key="1">
    <citation type="submission" date="2020-06" db="EMBL/GenBank/DDBJ databases">
        <title>Transcriptomic and genomic resources for Thalictrum thalictroides and T. hernandezii: Facilitating candidate gene discovery in an emerging model plant lineage.</title>
        <authorList>
            <person name="Arias T."/>
            <person name="Riano-Pachon D.M."/>
            <person name="Di Stilio V.S."/>
        </authorList>
    </citation>
    <scope>NUCLEOTIDE SEQUENCE [LARGE SCALE GENOMIC DNA]</scope>
    <source>
        <strain evidence="3">cv. WT478/WT964</strain>
        <tissue evidence="2">Leaves</tissue>
    </source>
</reference>
<keyword evidence="3" id="KW-1185">Reference proteome</keyword>
<dbReference type="Proteomes" id="UP000554482">
    <property type="component" value="Unassembled WGS sequence"/>
</dbReference>
<comment type="caution">
    <text evidence="2">The sequence shown here is derived from an EMBL/GenBank/DDBJ whole genome shotgun (WGS) entry which is preliminary data.</text>
</comment>
<dbReference type="InterPro" id="IPR053062">
    <property type="entry name" value="CYP450_84A"/>
</dbReference>
<evidence type="ECO:0000313" key="2">
    <source>
        <dbReference type="EMBL" id="KAF5185676.1"/>
    </source>
</evidence>
<dbReference type="PANTHER" id="PTHR47945">
    <property type="entry name" value="CYTOCHROME P450 84A1-RELATED"/>
    <property type="match status" value="1"/>
</dbReference>
<dbReference type="GO" id="GO:0004497">
    <property type="term" value="F:monooxygenase activity"/>
    <property type="evidence" value="ECO:0007669"/>
    <property type="project" value="TreeGrafter"/>
</dbReference>
<gene>
    <name evidence="2" type="ORF">FRX31_024737</name>
</gene>
<name>A0A7J6VKM1_THATH</name>
<sequence length="98" mass="10928">MVEQTWLLLILDYFGAKCVSFASWVSVRDEIETTIQAIASKASSPVNNGEVVFDLTNNIYSLPLYRVAFGLGSVKDQDKFIAIMHEFSKLFGALNFAD</sequence>
<accession>A0A7J6VKM1</accession>
<feature type="signal peptide" evidence="1">
    <location>
        <begin position="1"/>
        <end position="18"/>
    </location>
</feature>
<evidence type="ECO:0000256" key="1">
    <source>
        <dbReference type="SAM" id="SignalP"/>
    </source>
</evidence>
<proteinExistence type="predicted"/>